<dbReference type="PROSITE" id="PS00086">
    <property type="entry name" value="CYTOCHROME_P450"/>
    <property type="match status" value="2"/>
</dbReference>
<evidence type="ECO:0000313" key="14">
    <source>
        <dbReference type="Proteomes" id="UP000501690"/>
    </source>
</evidence>
<dbReference type="SUPFAM" id="SSF48264">
    <property type="entry name" value="Cytochrome P450"/>
    <property type="match status" value="2"/>
</dbReference>
<dbReference type="PANTHER" id="PTHR24282:SF148">
    <property type="entry name" value="CYTOCHROME P450 72A15-LIKE"/>
    <property type="match status" value="1"/>
</dbReference>
<comment type="similarity">
    <text evidence="2">Belongs to the cytochrome P450 family.</text>
</comment>
<evidence type="ECO:0000256" key="5">
    <source>
        <dbReference type="ARBA" id="ARBA00022723"/>
    </source>
</evidence>
<keyword evidence="8 11" id="KW-0408">Iron</keyword>
<dbReference type="PRINTS" id="PR00463">
    <property type="entry name" value="EP450I"/>
</dbReference>
<dbReference type="InterPro" id="IPR002401">
    <property type="entry name" value="Cyt_P450_E_grp-I"/>
</dbReference>
<dbReference type="InterPro" id="IPR001128">
    <property type="entry name" value="Cyt_P450"/>
</dbReference>
<feature type="binding site" description="axial binding residue" evidence="11">
    <location>
        <position position="398"/>
    </location>
    <ligand>
        <name>heme</name>
        <dbReference type="ChEBI" id="CHEBI:30413"/>
    </ligand>
    <ligandPart>
        <name>Fe</name>
        <dbReference type="ChEBI" id="CHEBI:18248"/>
    </ligandPart>
</feature>
<proteinExistence type="inferred from homology"/>
<dbReference type="Pfam" id="PF00067">
    <property type="entry name" value="p450"/>
    <property type="match status" value="2"/>
</dbReference>
<keyword evidence="4 12" id="KW-0812">Transmembrane</keyword>
<dbReference type="FunFam" id="1.10.630.10:FF:000029">
    <property type="entry name" value="Cytochrome P450 734A1"/>
    <property type="match status" value="2"/>
</dbReference>
<evidence type="ECO:0000256" key="6">
    <source>
        <dbReference type="ARBA" id="ARBA00022989"/>
    </source>
</evidence>
<name>A0A4D6NV01_VIGUN</name>
<dbReference type="GO" id="GO:0016705">
    <property type="term" value="F:oxidoreductase activity, acting on paired donors, with incorporation or reduction of molecular oxygen"/>
    <property type="evidence" value="ECO:0007669"/>
    <property type="project" value="InterPro"/>
</dbReference>
<evidence type="ECO:0000256" key="8">
    <source>
        <dbReference type="ARBA" id="ARBA00023004"/>
    </source>
</evidence>
<dbReference type="InterPro" id="IPR050665">
    <property type="entry name" value="Cytochrome_P450_Monooxygen"/>
</dbReference>
<keyword evidence="3 11" id="KW-0349">Heme</keyword>
<comment type="cofactor">
    <cofactor evidence="11">
        <name>heme</name>
        <dbReference type="ChEBI" id="CHEBI:30413"/>
    </cofactor>
</comment>
<dbReference type="Gene3D" id="1.10.630.10">
    <property type="entry name" value="Cytochrome P450"/>
    <property type="match status" value="2"/>
</dbReference>
<sequence>MKDSAQKASSKPISLYHQIIPRVIPFVHQMVQQHGKISMCWFGRRPRLIIADAELARLILTNKKGHFVKPPRNPFIDLLSLGLSSLEGESWSKRRRVVTSAFHHEKLKAMVPAFSSSCCNMIERWENLVEARGWYELNVCSEFDILTGDVISRTAFGSSYQEGKKIIELQKEQVILVSEALNNIYIPGFRFLPTTKNKRRYNLDIQIKTMLRDMIEKKEQAMKENKIKEHDLLSTLLQYRDQSDSLTTDDVIEECKLFYFAGQVTTANLLAWTMIILSMHPNWQEKARTEVLEIFGKKTLDYEDINHLKIVSMIVYEVLRLYPPVVVLNKYNWCETRVGNMLIPAGVEVSLPLLLLHYDNNYWDKPEEFNPGRFNEGISKASKDHIAFYPFGWGSRICPGQNFAFLEAKMALTFILQHFSFQLSPTYVHAPTASITLRPQHGAPIIIRRIYTLKIMAWCFALLLFYVMISFVNTMWWRPRKIEKLLRKQGIRGTSYKFFTGDTLDMKDCVQKASSKTISLHHHIIPRVIPFQHKMVQQHGKISLCWFGRRPRLIIADAELARLVLTNNKGHFVKPPRNPFVDILSLGLSSLEGESWSKRRRVVTSAFHLEKLKAMVPAFSSSCCNMIERWEKLVEARGWYEVNVCSEFDILTGDVIARTTFGSSYQEGKKIFELQKEQEILVNEALNNIYISGFRFLPTTKNKRRYNLDIQIKTMLRDMIEKKEQAMKENKVKEHDLLTTLLQYKEQSDSLTIDDVIEECKLLYFAGQVTTANLLAWTMIILSMHPNWQEKARTEVLEIFGKKTLDYEDINHLKIVSMILYEVLRLYPPVAVLYKYNWCETRVGNMLIPAGVEVSLPLLLLHYDNNYWDNPEEFNPARFNEGISKASKDHIAFYPFGWGSRICPGQNFAFTEAKMALAFILQHFSFHLSPTYVHAPTTFLTLKPQYGAPIIIRRT</sequence>
<reference evidence="13 14" key="1">
    <citation type="submission" date="2019-04" db="EMBL/GenBank/DDBJ databases">
        <title>An improved genome assembly and genetic linkage map for asparagus bean, Vigna unguiculata ssp. sesquipedialis.</title>
        <authorList>
            <person name="Xia Q."/>
            <person name="Zhang R."/>
            <person name="Dong Y."/>
        </authorList>
    </citation>
    <scope>NUCLEOTIDE SEQUENCE [LARGE SCALE GENOMIC DNA]</scope>
    <source>
        <tissue evidence="13">Leaf</tissue>
    </source>
</reference>
<evidence type="ECO:0000256" key="2">
    <source>
        <dbReference type="ARBA" id="ARBA00010617"/>
    </source>
</evidence>
<dbReference type="GO" id="GO:0016020">
    <property type="term" value="C:membrane"/>
    <property type="evidence" value="ECO:0007669"/>
    <property type="project" value="UniProtKB-SubCell"/>
</dbReference>
<protein>
    <submittedName>
        <fullName evidence="13">Acyl-CoA oxidase</fullName>
    </submittedName>
</protein>
<dbReference type="GO" id="GO:0004497">
    <property type="term" value="F:monooxygenase activity"/>
    <property type="evidence" value="ECO:0007669"/>
    <property type="project" value="UniProtKB-KW"/>
</dbReference>
<dbReference type="GO" id="GO:0020037">
    <property type="term" value="F:heme binding"/>
    <property type="evidence" value="ECO:0007669"/>
    <property type="project" value="InterPro"/>
</dbReference>
<keyword evidence="9" id="KW-0503">Monooxygenase</keyword>
<dbReference type="Proteomes" id="UP000501690">
    <property type="component" value="Linkage Group LG11"/>
</dbReference>
<accession>A0A4D6NV01</accession>
<evidence type="ECO:0000256" key="4">
    <source>
        <dbReference type="ARBA" id="ARBA00022692"/>
    </source>
</evidence>
<evidence type="ECO:0000256" key="3">
    <source>
        <dbReference type="ARBA" id="ARBA00022617"/>
    </source>
</evidence>
<dbReference type="PRINTS" id="PR00385">
    <property type="entry name" value="P450"/>
</dbReference>
<feature type="transmembrane region" description="Helical" evidence="12">
    <location>
        <begin position="455"/>
        <end position="477"/>
    </location>
</feature>
<evidence type="ECO:0000256" key="1">
    <source>
        <dbReference type="ARBA" id="ARBA00004167"/>
    </source>
</evidence>
<gene>
    <name evidence="13" type="ORF">DEO72_LG11g3373</name>
</gene>
<dbReference type="InterPro" id="IPR036396">
    <property type="entry name" value="Cyt_P450_sf"/>
</dbReference>
<evidence type="ECO:0000256" key="7">
    <source>
        <dbReference type="ARBA" id="ARBA00023002"/>
    </source>
</evidence>
<keyword evidence="6 12" id="KW-1133">Transmembrane helix</keyword>
<evidence type="ECO:0000256" key="12">
    <source>
        <dbReference type="SAM" id="Phobius"/>
    </source>
</evidence>
<organism evidence="13 14">
    <name type="scientific">Vigna unguiculata</name>
    <name type="common">Cowpea</name>
    <dbReference type="NCBI Taxonomy" id="3917"/>
    <lineage>
        <taxon>Eukaryota</taxon>
        <taxon>Viridiplantae</taxon>
        <taxon>Streptophyta</taxon>
        <taxon>Embryophyta</taxon>
        <taxon>Tracheophyta</taxon>
        <taxon>Spermatophyta</taxon>
        <taxon>Magnoliopsida</taxon>
        <taxon>eudicotyledons</taxon>
        <taxon>Gunneridae</taxon>
        <taxon>Pentapetalae</taxon>
        <taxon>rosids</taxon>
        <taxon>fabids</taxon>
        <taxon>Fabales</taxon>
        <taxon>Fabaceae</taxon>
        <taxon>Papilionoideae</taxon>
        <taxon>50 kb inversion clade</taxon>
        <taxon>NPAAA clade</taxon>
        <taxon>indigoferoid/millettioid clade</taxon>
        <taxon>Phaseoleae</taxon>
        <taxon>Vigna</taxon>
    </lineage>
</organism>
<dbReference type="EMBL" id="CP039355">
    <property type="protein sequence ID" value="QCE16359.1"/>
    <property type="molecule type" value="Genomic_DNA"/>
</dbReference>
<comment type="subcellular location">
    <subcellularLocation>
        <location evidence="1">Membrane</location>
        <topology evidence="1">Single-pass membrane protein</topology>
    </subcellularLocation>
</comment>
<evidence type="ECO:0000256" key="9">
    <source>
        <dbReference type="ARBA" id="ARBA00023033"/>
    </source>
</evidence>
<keyword evidence="10 12" id="KW-0472">Membrane</keyword>
<dbReference type="GO" id="GO:0005506">
    <property type="term" value="F:iron ion binding"/>
    <property type="evidence" value="ECO:0007669"/>
    <property type="project" value="InterPro"/>
</dbReference>
<evidence type="ECO:0000313" key="13">
    <source>
        <dbReference type="EMBL" id="QCE16359.1"/>
    </source>
</evidence>
<dbReference type="AlphaFoldDB" id="A0A4D6NV01"/>
<keyword evidence="7" id="KW-0560">Oxidoreductase</keyword>
<dbReference type="InterPro" id="IPR017972">
    <property type="entry name" value="Cyt_P450_CS"/>
</dbReference>
<evidence type="ECO:0000256" key="11">
    <source>
        <dbReference type="PIRSR" id="PIRSR602401-1"/>
    </source>
</evidence>
<evidence type="ECO:0000256" key="10">
    <source>
        <dbReference type="ARBA" id="ARBA00023136"/>
    </source>
</evidence>
<keyword evidence="5 11" id="KW-0479">Metal-binding</keyword>
<dbReference type="PANTHER" id="PTHR24282">
    <property type="entry name" value="CYTOCHROME P450 FAMILY MEMBER"/>
    <property type="match status" value="1"/>
</dbReference>
<keyword evidence="14" id="KW-1185">Reference proteome</keyword>